<accession>A0A2J6PYV0</accession>
<gene>
    <name evidence="1" type="ORF">NA56DRAFT_705797</name>
</gene>
<dbReference type="EMBL" id="KZ613490">
    <property type="protein sequence ID" value="PMD19219.1"/>
    <property type="molecule type" value="Genomic_DNA"/>
</dbReference>
<proteinExistence type="predicted"/>
<protein>
    <submittedName>
        <fullName evidence="1">Uncharacterized protein</fullName>
    </submittedName>
</protein>
<reference evidence="1 2" key="1">
    <citation type="submission" date="2016-05" db="EMBL/GenBank/DDBJ databases">
        <title>A degradative enzymes factory behind the ericoid mycorrhizal symbiosis.</title>
        <authorList>
            <consortium name="DOE Joint Genome Institute"/>
            <person name="Martino E."/>
            <person name="Morin E."/>
            <person name="Grelet G."/>
            <person name="Kuo A."/>
            <person name="Kohler A."/>
            <person name="Daghino S."/>
            <person name="Barry K."/>
            <person name="Choi C."/>
            <person name="Cichocki N."/>
            <person name="Clum A."/>
            <person name="Copeland A."/>
            <person name="Hainaut M."/>
            <person name="Haridas S."/>
            <person name="Labutti K."/>
            <person name="Lindquist E."/>
            <person name="Lipzen A."/>
            <person name="Khouja H.-R."/>
            <person name="Murat C."/>
            <person name="Ohm R."/>
            <person name="Olson A."/>
            <person name="Spatafora J."/>
            <person name="Veneault-Fourrey C."/>
            <person name="Henrissat B."/>
            <person name="Grigoriev I."/>
            <person name="Martin F."/>
            <person name="Perotto S."/>
        </authorList>
    </citation>
    <scope>NUCLEOTIDE SEQUENCE [LARGE SCALE GENOMIC DNA]</scope>
    <source>
        <strain evidence="1 2">UAMH 7357</strain>
    </source>
</reference>
<dbReference type="Proteomes" id="UP000235672">
    <property type="component" value="Unassembled WGS sequence"/>
</dbReference>
<sequence>MHDFVAHSIVYAAVEVCHYIVAEFHSFLDASRTAVVRLLRTALVNCQLLTIYSLRYPILTLRRTSTTKPCTLLILCFIIQGTSPKEQLQQPNSKSQIHRWIGPIHSIFLSIEMRSGILYIDARSISRFAQGISRFRVIPHRTNCKEIAPLP</sequence>
<keyword evidence="2" id="KW-1185">Reference proteome</keyword>
<dbReference type="AlphaFoldDB" id="A0A2J6PYV0"/>
<evidence type="ECO:0000313" key="1">
    <source>
        <dbReference type="EMBL" id="PMD19219.1"/>
    </source>
</evidence>
<organism evidence="1 2">
    <name type="scientific">Hyaloscypha hepaticicola</name>
    <dbReference type="NCBI Taxonomy" id="2082293"/>
    <lineage>
        <taxon>Eukaryota</taxon>
        <taxon>Fungi</taxon>
        <taxon>Dikarya</taxon>
        <taxon>Ascomycota</taxon>
        <taxon>Pezizomycotina</taxon>
        <taxon>Leotiomycetes</taxon>
        <taxon>Helotiales</taxon>
        <taxon>Hyaloscyphaceae</taxon>
        <taxon>Hyaloscypha</taxon>
    </lineage>
</organism>
<evidence type="ECO:0000313" key="2">
    <source>
        <dbReference type="Proteomes" id="UP000235672"/>
    </source>
</evidence>
<name>A0A2J6PYV0_9HELO</name>